<evidence type="ECO:0000313" key="1">
    <source>
        <dbReference type="EMBL" id="KAG7299004.1"/>
    </source>
</evidence>
<proteinExistence type="predicted"/>
<name>A0ABQ7Q1H7_PLUXY</name>
<reference evidence="1 2" key="1">
    <citation type="submission" date="2021-06" db="EMBL/GenBank/DDBJ databases">
        <title>A haploid diamondback moth (Plutella xylostella L.) genome assembly resolves 31 chromosomes and identifies a diamide resistance mutation.</title>
        <authorList>
            <person name="Ward C.M."/>
            <person name="Perry K.D."/>
            <person name="Baker G."/>
            <person name="Powis K."/>
            <person name="Heckel D.G."/>
            <person name="Baxter S.W."/>
        </authorList>
    </citation>
    <scope>NUCLEOTIDE SEQUENCE [LARGE SCALE GENOMIC DNA]</scope>
    <source>
        <strain evidence="1 2">LV</strain>
        <tissue evidence="1">Single pupa</tissue>
    </source>
</reference>
<keyword evidence="2" id="KW-1185">Reference proteome</keyword>
<organism evidence="1 2">
    <name type="scientific">Plutella xylostella</name>
    <name type="common">Diamondback moth</name>
    <name type="synonym">Plutella maculipennis</name>
    <dbReference type="NCBI Taxonomy" id="51655"/>
    <lineage>
        <taxon>Eukaryota</taxon>
        <taxon>Metazoa</taxon>
        <taxon>Ecdysozoa</taxon>
        <taxon>Arthropoda</taxon>
        <taxon>Hexapoda</taxon>
        <taxon>Insecta</taxon>
        <taxon>Pterygota</taxon>
        <taxon>Neoptera</taxon>
        <taxon>Endopterygota</taxon>
        <taxon>Lepidoptera</taxon>
        <taxon>Glossata</taxon>
        <taxon>Ditrysia</taxon>
        <taxon>Yponomeutoidea</taxon>
        <taxon>Plutellidae</taxon>
        <taxon>Plutella</taxon>
    </lineage>
</organism>
<evidence type="ECO:0008006" key="3">
    <source>
        <dbReference type="Google" id="ProtNLM"/>
    </source>
</evidence>
<evidence type="ECO:0000313" key="2">
    <source>
        <dbReference type="Proteomes" id="UP000823941"/>
    </source>
</evidence>
<accession>A0ABQ7Q1H7</accession>
<dbReference type="Gene3D" id="2.40.70.10">
    <property type="entry name" value="Acid Proteases"/>
    <property type="match status" value="1"/>
</dbReference>
<dbReference type="EMBL" id="JAHIBW010000023">
    <property type="protein sequence ID" value="KAG7299004.1"/>
    <property type="molecule type" value="Genomic_DNA"/>
</dbReference>
<comment type="caution">
    <text evidence="1">The sequence shown here is derived from an EMBL/GenBank/DDBJ whole genome shotgun (WGS) entry which is preliminary data.</text>
</comment>
<protein>
    <recommendedName>
        <fullName evidence="3">Peptidase A2 domain-containing protein</fullName>
    </recommendedName>
</protein>
<gene>
    <name evidence="1" type="ORF">JYU34_017479</name>
</gene>
<dbReference type="SUPFAM" id="SSF50630">
    <property type="entry name" value="Acid proteases"/>
    <property type="match status" value="1"/>
</dbReference>
<dbReference type="Proteomes" id="UP000823941">
    <property type="component" value="Chromosome 23"/>
</dbReference>
<sequence length="537" mass="63179">MEKLKFEFTILPGGTDEKSNIFCVTSISTENNDTYILPDEYQPVSFHKELQKSSVFTKIKNTLTKRHQTRRVWITMTKELEKIYKDEEGNFQFEGKILEEINKEEYKHEQNTTDKFENKTQENKPNLKNIAERFILEKFTSKNTNANYWIDIFEKECARFDVNTDEMKIEILRLFMDRSCADWYSSMIIKLTLNSAWATWKCMFCETFANKGWSLATYALQYKYKEGSLLDYAMRKEKLILEMRRSIDSGTLIDLIATGLPPFILNKIDREALNNTIDLFNEIRKHEYMIHKRSFVTSKKPVYTVYSSQPRTNNEQKPCKNCERLNKGTRYHSEDICWFKQRIEETEKRVNNALRVNGIYDTGSNVSLINSKLLKLKGEGNNLNEANLTTISGVIKANGLTNLKIKIMDIEENVDIYVINEKQFKYDFLIGLDLIKTYKLVQNKELKILQIKEDKEEDMMVKKPNETKSLNEGNEIEINFNEHVKEEDFKMKVEHLKGNERTIINELIEKYQSVFAKHKFDIGVVNGYEARIDLLVD</sequence>
<dbReference type="InterPro" id="IPR021109">
    <property type="entry name" value="Peptidase_aspartic_dom_sf"/>
</dbReference>